<dbReference type="SMART" id="SM00357">
    <property type="entry name" value="CSP"/>
    <property type="match status" value="1"/>
</dbReference>
<evidence type="ECO:0000313" key="9">
    <source>
        <dbReference type="WBParaSite" id="Pan_g1126.t1"/>
    </source>
</evidence>
<dbReference type="PANTHER" id="PTHR46109">
    <property type="entry name" value="PROTEIN LIN-28"/>
    <property type="match status" value="1"/>
</dbReference>
<keyword evidence="4" id="KW-0479">Metal-binding</keyword>
<keyword evidence="8" id="KW-1185">Reference proteome</keyword>
<dbReference type="GO" id="GO:0008270">
    <property type="term" value="F:zinc ion binding"/>
    <property type="evidence" value="ECO:0007669"/>
    <property type="project" value="UniProtKB-KW"/>
</dbReference>
<dbReference type="GO" id="GO:0005634">
    <property type="term" value="C:nucleus"/>
    <property type="evidence" value="ECO:0007669"/>
    <property type="project" value="TreeGrafter"/>
</dbReference>
<comment type="similarity">
    <text evidence="2">Belongs to the lin-28 family.</text>
</comment>
<dbReference type="SUPFAM" id="SSF50249">
    <property type="entry name" value="Nucleic acid-binding proteins"/>
    <property type="match status" value="1"/>
</dbReference>
<dbReference type="GO" id="GO:0031054">
    <property type="term" value="P:pre-miRNA processing"/>
    <property type="evidence" value="ECO:0007669"/>
    <property type="project" value="TreeGrafter"/>
</dbReference>
<evidence type="ECO:0000256" key="4">
    <source>
        <dbReference type="PROSITE-ProRule" id="PRU00047"/>
    </source>
</evidence>
<feature type="region of interest" description="Disordered" evidence="5">
    <location>
        <begin position="1"/>
        <end position="81"/>
    </location>
</feature>
<feature type="domain" description="CSD" evidence="7">
    <location>
        <begin position="90"/>
        <end position="156"/>
    </location>
</feature>
<feature type="domain" description="CCHC-type" evidence="6">
    <location>
        <begin position="204"/>
        <end position="219"/>
    </location>
</feature>
<evidence type="ECO:0000256" key="2">
    <source>
        <dbReference type="ARBA" id="ARBA00008840"/>
    </source>
</evidence>
<dbReference type="InterPro" id="IPR012340">
    <property type="entry name" value="NA-bd_OB-fold"/>
</dbReference>
<feature type="compositionally biased region" description="Low complexity" evidence="5">
    <location>
        <begin position="43"/>
        <end position="53"/>
    </location>
</feature>
<dbReference type="CDD" id="cd04458">
    <property type="entry name" value="CSP_CDS"/>
    <property type="match status" value="1"/>
</dbReference>
<reference evidence="9" key="2">
    <citation type="submission" date="2020-10" db="UniProtKB">
        <authorList>
            <consortium name="WormBaseParasite"/>
        </authorList>
    </citation>
    <scope>IDENTIFICATION</scope>
</reference>
<evidence type="ECO:0000256" key="1">
    <source>
        <dbReference type="ARBA" id="ARBA00004496"/>
    </source>
</evidence>
<evidence type="ECO:0000259" key="7">
    <source>
        <dbReference type="PROSITE" id="PS51857"/>
    </source>
</evidence>
<evidence type="ECO:0000313" key="8">
    <source>
        <dbReference type="Proteomes" id="UP000492821"/>
    </source>
</evidence>
<dbReference type="AlphaFoldDB" id="A0A7E4UPK2"/>
<feature type="compositionally biased region" description="Basic and acidic residues" evidence="5">
    <location>
        <begin position="1"/>
        <end position="41"/>
    </location>
</feature>
<dbReference type="InterPro" id="IPR051373">
    <property type="entry name" value="Lin-28_RNA-binding"/>
</dbReference>
<sequence length="247" mass="27239">MDPTEEAPKAEEEVKPDVKPEAVKDSKDATAADKPKPKEAEAPSESEAPSSSKKYARKPTIAKEESSKPGASSKPPTEPTPEMLALIGKEIIGSIKWYNVQKGYGWIVPDTDVGGDIFVHQSHLVMEGFRSAAAPQTVKFIVQKRDKGIEATNVRGVDGPLQPHSERPLPKRVKENSIRCYKCGRTGNHVASRCKVVTEPATVCYLCKKSGHIRKHCPEKRDLHPREEQAEVKRRHFADDDDPSSAV</sequence>
<evidence type="ECO:0000256" key="5">
    <source>
        <dbReference type="SAM" id="MobiDB-lite"/>
    </source>
</evidence>
<keyword evidence="4" id="KW-0863">Zinc-finger</keyword>
<dbReference type="PROSITE" id="PS50158">
    <property type="entry name" value="ZF_CCHC"/>
    <property type="match status" value="1"/>
</dbReference>
<dbReference type="GO" id="GO:0003729">
    <property type="term" value="F:mRNA binding"/>
    <property type="evidence" value="ECO:0007669"/>
    <property type="project" value="TreeGrafter"/>
</dbReference>
<evidence type="ECO:0000256" key="3">
    <source>
        <dbReference type="ARBA" id="ARBA00022490"/>
    </source>
</evidence>
<dbReference type="Pfam" id="PF00313">
    <property type="entry name" value="CSD"/>
    <property type="match status" value="1"/>
</dbReference>
<dbReference type="InterPro" id="IPR002059">
    <property type="entry name" value="CSP_DNA-bd"/>
</dbReference>
<accession>A0A7E4UPK2</accession>
<dbReference type="InterPro" id="IPR036875">
    <property type="entry name" value="Znf_CCHC_sf"/>
</dbReference>
<evidence type="ECO:0000259" key="6">
    <source>
        <dbReference type="PROSITE" id="PS50158"/>
    </source>
</evidence>
<dbReference type="SMART" id="SM00343">
    <property type="entry name" value="ZnF_C2HC"/>
    <property type="match status" value="2"/>
</dbReference>
<dbReference type="Gene3D" id="2.40.50.140">
    <property type="entry name" value="Nucleic acid-binding proteins"/>
    <property type="match status" value="1"/>
</dbReference>
<dbReference type="SUPFAM" id="SSF57756">
    <property type="entry name" value="Retrovirus zinc finger-like domains"/>
    <property type="match status" value="1"/>
</dbReference>
<organism evidence="8 9">
    <name type="scientific">Panagrellus redivivus</name>
    <name type="common">Microworm</name>
    <dbReference type="NCBI Taxonomy" id="6233"/>
    <lineage>
        <taxon>Eukaryota</taxon>
        <taxon>Metazoa</taxon>
        <taxon>Ecdysozoa</taxon>
        <taxon>Nematoda</taxon>
        <taxon>Chromadorea</taxon>
        <taxon>Rhabditida</taxon>
        <taxon>Tylenchina</taxon>
        <taxon>Panagrolaimomorpha</taxon>
        <taxon>Panagrolaimoidea</taxon>
        <taxon>Panagrolaimidae</taxon>
        <taxon>Panagrellus</taxon>
    </lineage>
</organism>
<name>A0A7E4UPK2_PANRE</name>
<dbReference type="Gene3D" id="4.10.60.10">
    <property type="entry name" value="Zinc finger, CCHC-type"/>
    <property type="match status" value="1"/>
</dbReference>
<feature type="region of interest" description="Disordered" evidence="5">
    <location>
        <begin position="219"/>
        <end position="247"/>
    </location>
</feature>
<dbReference type="GO" id="GO:0019899">
    <property type="term" value="F:enzyme binding"/>
    <property type="evidence" value="ECO:0007669"/>
    <property type="project" value="UniProtKB-ARBA"/>
</dbReference>
<keyword evidence="4" id="KW-0862">Zinc</keyword>
<proteinExistence type="inferred from homology"/>
<comment type="subcellular location">
    <subcellularLocation>
        <location evidence="1">Cytoplasm</location>
    </subcellularLocation>
</comment>
<dbReference type="InterPro" id="IPR001878">
    <property type="entry name" value="Znf_CCHC"/>
</dbReference>
<dbReference type="WBParaSite" id="Pan_g1126.t1">
    <property type="protein sequence ID" value="Pan_g1126.t1"/>
    <property type="gene ID" value="Pan_g1126"/>
</dbReference>
<dbReference type="InterPro" id="IPR011129">
    <property type="entry name" value="CSD"/>
</dbReference>
<protein>
    <submittedName>
        <fullName evidence="9">CCHC-type domain-containing protein</fullName>
    </submittedName>
</protein>
<feature type="compositionally biased region" description="Basic and acidic residues" evidence="5">
    <location>
        <begin position="219"/>
        <end position="232"/>
    </location>
</feature>
<keyword evidence="3" id="KW-0963">Cytoplasm</keyword>
<dbReference type="Proteomes" id="UP000492821">
    <property type="component" value="Unassembled WGS sequence"/>
</dbReference>
<dbReference type="PRINTS" id="PR00050">
    <property type="entry name" value="COLDSHOCK"/>
</dbReference>
<reference evidence="8" key="1">
    <citation type="journal article" date="2013" name="Genetics">
        <title>The draft genome and transcriptome of Panagrellus redivivus are shaped by the harsh demands of a free-living lifestyle.</title>
        <authorList>
            <person name="Srinivasan J."/>
            <person name="Dillman A.R."/>
            <person name="Macchietto M.G."/>
            <person name="Heikkinen L."/>
            <person name="Lakso M."/>
            <person name="Fracchia K.M."/>
            <person name="Antoshechkin I."/>
            <person name="Mortazavi A."/>
            <person name="Wong G."/>
            <person name="Sternberg P.W."/>
        </authorList>
    </citation>
    <scope>NUCLEOTIDE SEQUENCE [LARGE SCALE GENOMIC DNA]</scope>
    <source>
        <strain evidence="8">MT8872</strain>
    </source>
</reference>
<dbReference type="GO" id="GO:0005737">
    <property type="term" value="C:cytoplasm"/>
    <property type="evidence" value="ECO:0007669"/>
    <property type="project" value="UniProtKB-SubCell"/>
</dbReference>
<dbReference type="PANTHER" id="PTHR46109:SF1">
    <property type="entry name" value="PROTEIN LIN-28 HOMOLOG"/>
    <property type="match status" value="1"/>
</dbReference>
<dbReference type="PROSITE" id="PS51857">
    <property type="entry name" value="CSD_2"/>
    <property type="match status" value="1"/>
</dbReference>